<reference evidence="5" key="1">
    <citation type="submission" date="2023-07" db="EMBL/GenBank/DDBJ databases">
        <title>30 novel species of actinomycetes from the DSMZ collection.</title>
        <authorList>
            <person name="Nouioui I."/>
        </authorList>
    </citation>
    <scope>NUCLEOTIDE SEQUENCE [LARGE SCALE GENOMIC DNA]</scope>
    <source>
        <strain evidence="5">DSM 42041</strain>
    </source>
</reference>
<gene>
    <name evidence="4" type="ORF">RM572_16875</name>
</gene>
<dbReference type="EC" id="3.-.-.-" evidence="4"/>
<evidence type="ECO:0000313" key="4">
    <source>
        <dbReference type="EMBL" id="MDT0380429.1"/>
    </source>
</evidence>
<evidence type="ECO:0000259" key="3">
    <source>
        <dbReference type="PROSITE" id="PS51677"/>
    </source>
</evidence>
<dbReference type="Gene3D" id="3.20.20.370">
    <property type="entry name" value="Glycoside hydrolase/deacetylase"/>
    <property type="match status" value="1"/>
</dbReference>
<dbReference type="CDD" id="cd10918">
    <property type="entry name" value="CE4_NodB_like_5s_6s"/>
    <property type="match status" value="1"/>
</dbReference>
<dbReference type="EMBL" id="JAVREQ010000014">
    <property type="protein sequence ID" value="MDT0380429.1"/>
    <property type="molecule type" value="Genomic_DNA"/>
</dbReference>
<dbReference type="Proteomes" id="UP001183414">
    <property type="component" value="Unassembled WGS sequence"/>
</dbReference>
<feature type="domain" description="NodB homology" evidence="3">
    <location>
        <begin position="53"/>
        <end position="233"/>
    </location>
</feature>
<keyword evidence="5" id="KW-1185">Reference proteome</keyword>
<comment type="subcellular location">
    <subcellularLocation>
        <location evidence="1">Secreted</location>
    </subcellularLocation>
</comment>
<keyword evidence="4" id="KW-0378">Hydrolase</keyword>
<accession>A0ABU2NTX1</accession>
<dbReference type="Pfam" id="PF01522">
    <property type="entry name" value="Polysacc_deac_1"/>
    <property type="match status" value="1"/>
</dbReference>
<dbReference type="InterPro" id="IPR011330">
    <property type="entry name" value="Glyco_hydro/deAcase_b/a-brl"/>
</dbReference>
<comment type="caution">
    <text evidence="4">The sequence shown here is derived from an EMBL/GenBank/DDBJ whole genome shotgun (WGS) entry which is preliminary data.</text>
</comment>
<organism evidence="4 5">
    <name type="scientific">Streptomyces hazeniae</name>
    <dbReference type="NCBI Taxonomy" id="3075538"/>
    <lineage>
        <taxon>Bacteria</taxon>
        <taxon>Bacillati</taxon>
        <taxon>Actinomycetota</taxon>
        <taxon>Actinomycetes</taxon>
        <taxon>Kitasatosporales</taxon>
        <taxon>Streptomycetaceae</taxon>
        <taxon>Streptomyces</taxon>
    </lineage>
</organism>
<dbReference type="GO" id="GO:0016787">
    <property type="term" value="F:hydrolase activity"/>
    <property type="evidence" value="ECO:0007669"/>
    <property type="project" value="UniProtKB-KW"/>
</dbReference>
<evidence type="ECO:0000256" key="2">
    <source>
        <dbReference type="ARBA" id="ARBA00022729"/>
    </source>
</evidence>
<evidence type="ECO:0000313" key="5">
    <source>
        <dbReference type="Proteomes" id="UP001183414"/>
    </source>
</evidence>
<dbReference type="PANTHER" id="PTHR34216">
    <property type="match status" value="1"/>
</dbReference>
<protein>
    <submittedName>
        <fullName evidence="4">Polysaccharide deacetylase family protein</fullName>
        <ecNumber evidence="4">3.-.-.-</ecNumber>
    </submittedName>
</protein>
<dbReference type="SUPFAM" id="SSF88713">
    <property type="entry name" value="Glycoside hydrolase/deacetylase"/>
    <property type="match status" value="1"/>
</dbReference>
<dbReference type="InterPro" id="IPR002509">
    <property type="entry name" value="NODB_dom"/>
</dbReference>
<dbReference type="InterPro" id="IPR051398">
    <property type="entry name" value="Polysacch_Deacetylase"/>
</dbReference>
<name>A0ABU2NTX1_9ACTN</name>
<dbReference type="PANTHER" id="PTHR34216:SF3">
    <property type="entry name" value="POLY-BETA-1,6-N-ACETYL-D-GLUCOSAMINE N-DEACETYLASE"/>
    <property type="match status" value="1"/>
</dbReference>
<proteinExistence type="predicted"/>
<keyword evidence="2" id="KW-0732">Signal</keyword>
<evidence type="ECO:0000256" key="1">
    <source>
        <dbReference type="ARBA" id="ARBA00004613"/>
    </source>
</evidence>
<sequence>MYHSVADSSEDPYHVTVSPHRLRRQLEWLTARGLRGVGIAELLRERAAGRGRDLVGLTFDDGYQDFLDEAVPLLHRHDCTATVFVLPGRLGGSNVWDPLGPRKPLLTAEGVLAAVGAGMEIGSHGMLHRELPALDDAGLHEETAGSRELLTRLTGRPPAGFCYPYGTVDARAVHAVRAAGYAYACAIDPGRLTGLHALPRVHIGEQDNALRLHLKRRLHPWRRRPVPEEATLR</sequence>
<dbReference type="PROSITE" id="PS51677">
    <property type="entry name" value="NODB"/>
    <property type="match status" value="1"/>
</dbReference>